<evidence type="ECO:0000313" key="2">
    <source>
        <dbReference type="Proteomes" id="UP001163731"/>
    </source>
</evidence>
<dbReference type="RefSeq" id="WP_264751863.1">
    <property type="nucleotide sequence ID" value="NZ_JAPDHW010000026.1"/>
</dbReference>
<comment type="caution">
    <text evidence="1">The sequence shown here is derived from an EMBL/GenBank/DDBJ whole genome shotgun (WGS) entry which is preliminary data.</text>
</comment>
<gene>
    <name evidence="1" type="ORF">OMO38_19465</name>
</gene>
<evidence type="ECO:0000313" key="1">
    <source>
        <dbReference type="EMBL" id="MCW3170714.1"/>
    </source>
</evidence>
<organism evidence="1 2">
    <name type="scientific">Chryseobacterium kimseyorum</name>
    <dbReference type="NCBI Taxonomy" id="2984028"/>
    <lineage>
        <taxon>Bacteria</taxon>
        <taxon>Pseudomonadati</taxon>
        <taxon>Bacteroidota</taxon>
        <taxon>Flavobacteriia</taxon>
        <taxon>Flavobacteriales</taxon>
        <taxon>Weeksellaceae</taxon>
        <taxon>Chryseobacterium group</taxon>
        <taxon>Chryseobacterium</taxon>
    </lineage>
</organism>
<dbReference type="InterPro" id="IPR022385">
    <property type="entry name" value="Rhs_assc_core"/>
</dbReference>
<dbReference type="Proteomes" id="UP001163731">
    <property type="component" value="Unassembled WGS sequence"/>
</dbReference>
<sequence length="92" mass="11235">MNYKFQEKERQETGFYAFKWRNYIPDVGRFFNIDPLSEKYSYQSHYNFSENRVVDGRELEGLEWVPNINLENKTVNLHLTYKPVNNTWRSSF</sequence>
<protein>
    <recommendedName>
        <fullName evidence="3">RHS repeat-associated core domain-containing protein</fullName>
    </recommendedName>
</protein>
<dbReference type="EMBL" id="JAPDHW010000026">
    <property type="protein sequence ID" value="MCW3170714.1"/>
    <property type="molecule type" value="Genomic_DNA"/>
</dbReference>
<dbReference type="NCBIfam" id="TIGR03696">
    <property type="entry name" value="Rhs_assc_core"/>
    <property type="match status" value="1"/>
</dbReference>
<reference evidence="1" key="1">
    <citation type="submission" date="2022-10" db="EMBL/GenBank/DDBJ databases">
        <title>Chryseobacterium babae sp. nov. isolated from the gut of the beetle Oryctes rhinoceros, and Chryseobacterium kimseyorum sp. nov., isolated from a stick insect rearing cage.</title>
        <authorList>
            <person name="Shelomi M."/>
            <person name="Han C.-J."/>
            <person name="Chen W.-M."/>
            <person name="Chen H.-K."/>
            <person name="Liaw S.-J."/>
            <person name="Muhle E."/>
            <person name="Clermont D."/>
        </authorList>
    </citation>
    <scope>NUCLEOTIDE SEQUENCE</scope>
    <source>
        <strain evidence="1">09-1422</strain>
    </source>
</reference>
<evidence type="ECO:0008006" key="3">
    <source>
        <dbReference type="Google" id="ProtNLM"/>
    </source>
</evidence>
<proteinExistence type="predicted"/>
<accession>A0ABT3I3R7</accession>
<keyword evidence="2" id="KW-1185">Reference proteome</keyword>
<name>A0ABT3I3R7_9FLAO</name>
<dbReference type="Gene3D" id="2.180.10.10">
    <property type="entry name" value="RHS repeat-associated core"/>
    <property type="match status" value="1"/>
</dbReference>